<sequence length="86" mass="9496">MLKCIFFAVQVTKYFPRLNFVKQKRHVLCRVLEYSVTLEKNLQSSNLTIEMGETAGLGAFGQCGALKSRLSSPPLRQVPGATPPSP</sequence>
<dbReference type="AlphaFoldDB" id="A0A9D3MCG3"/>
<proteinExistence type="predicted"/>
<name>A0A9D3MCG3_ANGAN</name>
<organism evidence="1 2">
    <name type="scientific">Anguilla anguilla</name>
    <name type="common">European freshwater eel</name>
    <name type="synonym">Muraena anguilla</name>
    <dbReference type="NCBI Taxonomy" id="7936"/>
    <lineage>
        <taxon>Eukaryota</taxon>
        <taxon>Metazoa</taxon>
        <taxon>Chordata</taxon>
        <taxon>Craniata</taxon>
        <taxon>Vertebrata</taxon>
        <taxon>Euteleostomi</taxon>
        <taxon>Actinopterygii</taxon>
        <taxon>Neopterygii</taxon>
        <taxon>Teleostei</taxon>
        <taxon>Anguilliformes</taxon>
        <taxon>Anguillidae</taxon>
        <taxon>Anguilla</taxon>
    </lineage>
</organism>
<accession>A0A9D3MCG3</accession>
<dbReference type="Proteomes" id="UP001044222">
    <property type="component" value="Chromosome 7"/>
</dbReference>
<protein>
    <submittedName>
        <fullName evidence="1">Uncharacterized protein</fullName>
    </submittedName>
</protein>
<keyword evidence="2" id="KW-1185">Reference proteome</keyword>
<evidence type="ECO:0000313" key="1">
    <source>
        <dbReference type="EMBL" id="KAG5845616.1"/>
    </source>
</evidence>
<evidence type="ECO:0000313" key="2">
    <source>
        <dbReference type="Proteomes" id="UP001044222"/>
    </source>
</evidence>
<dbReference type="EMBL" id="JAFIRN010000007">
    <property type="protein sequence ID" value="KAG5845616.1"/>
    <property type="molecule type" value="Genomic_DNA"/>
</dbReference>
<gene>
    <name evidence="1" type="ORF">ANANG_G00141170</name>
</gene>
<comment type="caution">
    <text evidence="1">The sequence shown here is derived from an EMBL/GenBank/DDBJ whole genome shotgun (WGS) entry which is preliminary data.</text>
</comment>
<reference evidence="1" key="1">
    <citation type="submission" date="2021-01" db="EMBL/GenBank/DDBJ databases">
        <title>A chromosome-scale assembly of European eel, Anguilla anguilla.</title>
        <authorList>
            <person name="Henkel C."/>
            <person name="Jong-Raadsen S.A."/>
            <person name="Dufour S."/>
            <person name="Weltzien F.-A."/>
            <person name="Palstra A.P."/>
            <person name="Pelster B."/>
            <person name="Spaink H.P."/>
            <person name="Van Den Thillart G.E."/>
            <person name="Jansen H."/>
            <person name="Zahm M."/>
            <person name="Klopp C."/>
            <person name="Cedric C."/>
            <person name="Louis A."/>
            <person name="Berthelot C."/>
            <person name="Parey E."/>
            <person name="Roest Crollius H."/>
            <person name="Montfort J."/>
            <person name="Robinson-Rechavi M."/>
            <person name="Bucao C."/>
            <person name="Bouchez O."/>
            <person name="Gislard M."/>
            <person name="Lluch J."/>
            <person name="Milhes M."/>
            <person name="Lampietro C."/>
            <person name="Lopez Roques C."/>
            <person name="Donnadieu C."/>
            <person name="Braasch I."/>
            <person name="Desvignes T."/>
            <person name="Postlethwait J."/>
            <person name="Bobe J."/>
            <person name="Guiguen Y."/>
            <person name="Dirks R."/>
        </authorList>
    </citation>
    <scope>NUCLEOTIDE SEQUENCE</scope>
    <source>
        <strain evidence="1">Tag_6206</strain>
        <tissue evidence="1">Liver</tissue>
    </source>
</reference>